<protein>
    <submittedName>
        <fullName evidence="2">Uncharacterized protein</fullName>
    </submittedName>
</protein>
<dbReference type="EMBL" id="KL142394">
    <property type="protein sequence ID" value="KDR71118.1"/>
    <property type="molecule type" value="Genomic_DNA"/>
</dbReference>
<evidence type="ECO:0000313" key="2">
    <source>
        <dbReference type="EMBL" id="KDR71118.1"/>
    </source>
</evidence>
<feature type="transmembrane region" description="Helical" evidence="1">
    <location>
        <begin position="47"/>
        <end position="63"/>
    </location>
</feature>
<gene>
    <name evidence="2" type="ORF">GALMADRAFT_254315</name>
</gene>
<keyword evidence="1" id="KW-0472">Membrane</keyword>
<evidence type="ECO:0000256" key="1">
    <source>
        <dbReference type="SAM" id="Phobius"/>
    </source>
</evidence>
<dbReference type="AlphaFoldDB" id="A0A067SWH5"/>
<accession>A0A067SWH5</accession>
<organism evidence="2 3">
    <name type="scientific">Galerina marginata (strain CBS 339.88)</name>
    <dbReference type="NCBI Taxonomy" id="685588"/>
    <lineage>
        <taxon>Eukaryota</taxon>
        <taxon>Fungi</taxon>
        <taxon>Dikarya</taxon>
        <taxon>Basidiomycota</taxon>
        <taxon>Agaricomycotina</taxon>
        <taxon>Agaricomycetes</taxon>
        <taxon>Agaricomycetidae</taxon>
        <taxon>Agaricales</taxon>
        <taxon>Agaricineae</taxon>
        <taxon>Strophariaceae</taxon>
        <taxon>Galerina</taxon>
    </lineage>
</organism>
<evidence type="ECO:0000313" key="3">
    <source>
        <dbReference type="Proteomes" id="UP000027222"/>
    </source>
</evidence>
<proteinExistence type="predicted"/>
<dbReference type="HOGENOM" id="CLU_2722412_0_0_1"/>
<keyword evidence="1" id="KW-1133">Transmembrane helix</keyword>
<reference evidence="3" key="1">
    <citation type="journal article" date="2014" name="Proc. Natl. Acad. Sci. U.S.A.">
        <title>Extensive sampling of basidiomycete genomes demonstrates inadequacy of the white-rot/brown-rot paradigm for wood decay fungi.</title>
        <authorList>
            <person name="Riley R."/>
            <person name="Salamov A.A."/>
            <person name="Brown D.W."/>
            <person name="Nagy L.G."/>
            <person name="Floudas D."/>
            <person name="Held B.W."/>
            <person name="Levasseur A."/>
            <person name="Lombard V."/>
            <person name="Morin E."/>
            <person name="Otillar R."/>
            <person name="Lindquist E.A."/>
            <person name="Sun H."/>
            <person name="LaButti K.M."/>
            <person name="Schmutz J."/>
            <person name="Jabbour D."/>
            <person name="Luo H."/>
            <person name="Baker S.E."/>
            <person name="Pisabarro A.G."/>
            <person name="Walton J.D."/>
            <person name="Blanchette R.A."/>
            <person name="Henrissat B."/>
            <person name="Martin F."/>
            <person name="Cullen D."/>
            <person name="Hibbett D.S."/>
            <person name="Grigoriev I.V."/>
        </authorList>
    </citation>
    <scope>NUCLEOTIDE SEQUENCE [LARGE SCALE GENOMIC DNA]</scope>
    <source>
        <strain evidence="3">CBS 339.88</strain>
    </source>
</reference>
<sequence length="72" mass="8567">MKYRQEHKFDYVAGEDLLTFVMCWPLLESIRRHHKADLHFKMRTNPWAFIICASIVGMSRIFIRSPLQLSSV</sequence>
<dbReference type="Proteomes" id="UP000027222">
    <property type="component" value="Unassembled WGS sequence"/>
</dbReference>
<name>A0A067SWH5_GALM3</name>
<keyword evidence="3" id="KW-1185">Reference proteome</keyword>
<keyword evidence="1" id="KW-0812">Transmembrane</keyword>